<protein>
    <recommendedName>
        <fullName evidence="1">Rho termination factor-like N-terminal domain-containing protein</fullName>
    </recommendedName>
</protein>
<proteinExistence type="predicted"/>
<evidence type="ECO:0000313" key="2">
    <source>
        <dbReference type="EMBL" id="OCC15113.1"/>
    </source>
</evidence>
<evidence type="ECO:0000259" key="1">
    <source>
        <dbReference type="Pfam" id="PF07498"/>
    </source>
</evidence>
<dbReference type="GO" id="GO:0006353">
    <property type="term" value="P:DNA-templated transcription termination"/>
    <property type="evidence" value="ECO:0007669"/>
    <property type="project" value="InterPro"/>
</dbReference>
<gene>
    <name evidence="2" type="ORF">DBT_1599</name>
</gene>
<keyword evidence="3" id="KW-1185">Reference proteome</keyword>
<name>A0A1B9F5G2_9BACT</name>
<dbReference type="Proteomes" id="UP000093080">
    <property type="component" value="Unassembled WGS sequence"/>
</dbReference>
<dbReference type="EMBL" id="MAGO01000007">
    <property type="protein sequence ID" value="OCC15113.1"/>
    <property type="molecule type" value="Genomic_DNA"/>
</dbReference>
<sequence length="62" mass="7292">MKVIQIREKAKALKVKNYSRMRKVDLIRAVQLAEGNTDCFKRINECGQMDCLWRSDCQEDNT</sequence>
<dbReference type="OrthoDB" id="1687780at2"/>
<dbReference type="RefSeq" id="WP_067618652.1">
    <property type="nucleotide sequence ID" value="NZ_MAGO01000007.1"/>
</dbReference>
<organism evidence="2 3">
    <name type="scientific">Dissulfuribacter thermophilus</name>
    <dbReference type="NCBI Taxonomy" id="1156395"/>
    <lineage>
        <taxon>Bacteria</taxon>
        <taxon>Pseudomonadati</taxon>
        <taxon>Thermodesulfobacteriota</taxon>
        <taxon>Dissulfuribacteria</taxon>
        <taxon>Dissulfuribacterales</taxon>
        <taxon>Dissulfuribacteraceae</taxon>
        <taxon>Dissulfuribacter</taxon>
    </lineage>
</organism>
<evidence type="ECO:0000313" key="3">
    <source>
        <dbReference type="Proteomes" id="UP000093080"/>
    </source>
</evidence>
<comment type="caution">
    <text evidence="2">The sequence shown here is derived from an EMBL/GenBank/DDBJ whole genome shotgun (WGS) entry which is preliminary data.</text>
</comment>
<dbReference type="Gene3D" id="1.10.720.10">
    <property type="match status" value="1"/>
</dbReference>
<reference evidence="2 3" key="1">
    <citation type="submission" date="2016-06" db="EMBL/GenBank/DDBJ databases">
        <title>Respiratory ammonification of nitrate coupled to the oxidation of elemental sulfur in deep-sea autotrophic thermophilic bacteria.</title>
        <authorList>
            <person name="Slobodkina G.B."/>
            <person name="Mardanov A.V."/>
            <person name="Ravin N.V."/>
            <person name="Frolova A.A."/>
            <person name="Viryasiv M.B."/>
            <person name="Chernyh N.A."/>
            <person name="Bonch-Osmolovskaya E.A."/>
            <person name="Slobodkin A.I."/>
        </authorList>
    </citation>
    <scope>NUCLEOTIDE SEQUENCE [LARGE SCALE GENOMIC DNA]</scope>
    <source>
        <strain evidence="2 3">S69</strain>
    </source>
</reference>
<feature type="domain" description="Rho termination factor-like N-terminal" evidence="1">
    <location>
        <begin position="1"/>
        <end position="29"/>
    </location>
</feature>
<accession>A0A1B9F5G2</accession>
<dbReference type="InterPro" id="IPR011112">
    <property type="entry name" value="Rho-like_N"/>
</dbReference>
<dbReference type="AlphaFoldDB" id="A0A1B9F5G2"/>
<dbReference type="Pfam" id="PF07498">
    <property type="entry name" value="Rho_N"/>
    <property type="match status" value="1"/>
</dbReference>